<evidence type="ECO:0000256" key="3">
    <source>
        <dbReference type="SAM" id="MobiDB-lite"/>
    </source>
</evidence>
<dbReference type="EC" id="2.4.-.-" evidence="5"/>
<dbReference type="CDD" id="cd03801">
    <property type="entry name" value="GT4_PimA-like"/>
    <property type="match status" value="1"/>
</dbReference>
<reference evidence="6" key="1">
    <citation type="submission" date="2023-12" db="EMBL/GenBank/DDBJ databases">
        <title>Novel species in genus Nocardioides.</title>
        <authorList>
            <person name="Zhou H."/>
        </authorList>
    </citation>
    <scope>NUCLEOTIDE SEQUENCE [LARGE SCALE GENOMIC DNA]</scope>
    <source>
        <strain evidence="6">HM61</strain>
    </source>
</reference>
<gene>
    <name evidence="5" type="ORF">SHK19_18395</name>
</gene>
<keyword evidence="2 5" id="KW-0808">Transferase</keyword>
<keyword evidence="1 5" id="KW-0328">Glycosyltransferase</keyword>
<evidence type="ECO:0000256" key="2">
    <source>
        <dbReference type="ARBA" id="ARBA00022679"/>
    </source>
</evidence>
<dbReference type="Pfam" id="PF13579">
    <property type="entry name" value="Glyco_trans_4_4"/>
    <property type="match status" value="1"/>
</dbReference>
<dbReference type="GO" id="GO:0016757">
    <property type="term" value="F:glycosyltransferase activity"/>
    <property type="evidence" value="ECO:0007669"/>
    <property type="project" value="UniProtKB-KW"/>
</dbReference>
<dbReference type="PANTHER" id="PTHR12526">
    <property type="entry name" value="GLYCOSYLTRANSFERASE"/>
    <property type="match status" value="1"/>
</dbReference>
<keyword evidence="6" id="KW-1185">Reference proteome</keyword>
<sequence length="1023" mass="112505">MRRFPGIESVGLSEAPSRLRVAIVTEEIIGPVRNGGIASTYYHLAKGLAAQGHEVHVLFLKGPVVQDETPEFWVERYAEFGVTLHYLDVSESPLWCASPNWQRRYASAYEWLRDQEPFDVVHTSEWRGGLVYALMAKRLGLAFRDTLFLVKTSSPHIWNRHYQMLPITDTNLVAAAYAEQKCVELADMVIGGSAHLLSFMERIGYRLPPTNVFVQPNIVDFSNVPVVDRRPGPPRQHGDVVKSRDLVFFGRLEARKGIEIFCNAIDLLHERGEIPDSVTFLGKWGGKLQAQGGMSPEMYLVDKAESWECPVVTVTDKNQPEALAFLTSRDLIAVMPSLIENSTMAVYETLEQRVPFIATSVGGTPELVAERDHAACLVEPTAQDLADRLAIALREGQMIAHPQFSNDDNLDVWYGFHAYLGEQIEEHGSTKAIARLIEGVDKPADPVGSVSYVALVRRSDALEELVKACHAEPPDELVLGYTDVGVRTAIEKVRGLIEEGCPNLAVVNCLGQTSGTALNTLAAAQSSDAMLVADGLSTLPQFGFFAAARLALSHRPSTLFTTFFATDDTKVGMPLGGDVASQILTSRAYGPEVIALRKEMFDVIGGFEPYDARHGIVHEYVTRAAEDGHDLLVLPEQLLSWSAADETAGELTSDQMYAYLKAKPLIDASPLSQRKVLLAALSSTPDRQPAPVGAVSEWLLRTDTVDRDSTQWLTPATWDPESIQLAKHRRVIIGLHTTLGELWFYARGPGERRLLVRDEEVPTELVATRGVEGTDSYASISVLRLPDTWSPATSYPLIWGLYDGEEKLRNVFLRVNKIGPRTFAVSGRTPALSARIIAELMERPPGAPKGERAEWTIENVPTDSSVVVERSRALLQAAPAAAATDPRSGLRPSSRPAGGWAEGDWLSGWAWDREEPDRILHVAVMRGNEPLLVVPADVLDRSLEDVPGRGAHGFRIPVLPDFLAADELHLNIWEGAAPVHRGGFFVDRKGAPLLRRIPERVAQPVSTRPSAWRRAVSRAAGKG</sequence>
<name>A0ABZ0ZQ05_9ACTN</name>
<evidence type="ECO:0000313" key="6">
    <source>
        <dbReference type="Proteomes" id="UP001327225"/>
    </source>
</evidence>
<proteinExistence type="predicted"/>
<protein>
    <submittedName>
        <fullName evidence="5">Glycosyltransferase family 4 protein</fullName>
        <ecNumber evidence="5">2.4.-.-</ecNumber>
    </submittedName>
</protein>
<feature type="region of interest" description="Disordered" evidence="3">
    <location>
        <begin position="878"/>
        <end position="898"/>
    </location>
</feature>
<dbReference type="Pfam" id="PF13692">
    <property type="entry name" value="Glyco_trans_1_4"/>
    <property type="match status" value="1"/>
</dbReference>
<dbReference type="Gene3D" id="3.40.50.2000">
    <property type="entry name" value="Glycogen Phosphorylase B"/>
    <property type="match status" value="2"/>
</dbReference>
<evidence type="ECO:0000259" key="4">
    <source>
        <dbReference type="Pfam" id="PF13579"/>
    </source>
</evidence>
<dbReference type="Proteomes" id="UP001327225">
    <property type="component" value="Chromosome"/>
</dbReference>
<evidence type="ECO:0000313" key="5">
    <source>
        <dbReference type="EMBL" id="WQQ25924.1"/>
    </source>
</evidence>
<evidence type="ECO:0000256" key="1">
    <source>
        <dbReference type="ARBA" id="ARBA00022676"/>
    </source>
</evidence>
<dbReference type="SUPFAM" id="SSF53756">
    <property type="entry name" value="UDP-Glycosyltransferase/glycogen phosphorylase"/>
    <property type="match status" value="1"/>
</dbReference>
<dbReference type="EMBL" id="CP141059">
    <property type="protein sequence ID" value="WQQ25924.1"/>
    <property type="molecule type" value="Genomic_DNA"/>
</dbReference>
<organism evidence="5 6">
    <name type="scientific">Nocardioides bizhenqiangii</name>
    <dbReference type="NCBI Taxonomy" id="3095076"/>
    <lineage>
        <taxon>Bacteria</taxon>
        <taxon>Bacillati</taxon>
        <taxon>Actinomycetota</taxon>
        <taxon>Actinomycetes</taxon>
        <taxon>Propionibacteriales</taxon>
        <taxon>Nocardioidaceae</taxon>
        <taxon>Nocardioides</taxon>
    </lineage>
</organism>
<dbReference type="InterPro" id="IPR028098">
    <property type="entry name" value="Glyco_trans_4-like_N"/>
</dbReference>
<dbReference type="RefSeq" id="WP_322937098.1">
    <property type="nucleotide sequence ID" value="NZ_CP141059.1"/>
</dbReference>
<accession>A0ABZ0ZQ05</accession>
<feature type="domain" description="Glycosyltransferase subfamily 4-like N-terminal" evidence="4">
    <location>
        <begin position="35"/>
        <end position="217"/>
    </location>
</feature>